<dbReference type="AlphaFoldDB" id="A0A2H0N8N7"/>
<keyword evidence="1" id="KW-0689">Ribosomal protein</keyword>
<dbReference type="GO" id="GO:1990904">
    <property type="term" value="C:ribonucleoprotein complex"/>
    <property type="evidence" value="ECO:0007669"/>
    <property type="project" value="UniProtKB-KW"/>
</dbReference>
<evidence type="ECO:0000313" key="4">
    <source>
        <dbReference type="Proteomes" id="UP000229893"/>
    </source>
</evidence>
<organism evidence="3 4">
    <name type="scientific">Candidatus Liptonbacteria bacterium CG11_big_fil_rev_8_21_14_0_20_35_14</name>
    <dbReference type="NCBI Taxonomy" id="1974634"/>
    <lineage>
        <taxon>Bacteria</taxon>
        <taxon>Candidatus Liptoniibacteriota</taxon>
    </lineage>
</organism>
<evidence type="ECO:0000256" key="1">
    <source>
        <dbReference type="ARBA" id="ARBA00022980"/>
    </source>
</evidence>
<gene>
    <name evidence="3" type="ORF">COV57_00015</name>
</gene>
<keyword evidence="2" id="KW-0687">Ribonucleoprotein</keyword>
<comment type="caution">
    <text evidence="3">The sequence shown here is derived from an EMBL/GenBank/DDBJ whole genome shotgun (WGS) entry which is preliminary data.</text>
</comment>
<dbReference type="Proteomes" id="UP000229893">
    <property type="component" value="Unassembled WGS sequence"/>
</dbReference>
<evidence type="ECO:0000313" key="3">
    <source>
        <dbReference type="EMBL" id="PIR05258.1"/>
    </source>
</evidence>
<dbReference type="EMBL" id="PCWO01000001">
    <property type="protein sequence ID" value="PIR05258.1"/>
    <property type="molecule type" value="Genomic_DNA"/>
</dbReference>
<dbReference type="InterPro" id="IPR034704">
    <property type="entry name" value="Ribosomal_bL28/bL31-like_sf"/>
</dbReference>
<protein>
    <recommendedName>
        <fullName evidence="5">50S ribosomal protein L28</fullName>
    </recommendedName>
</protein>
<evidence type="ECO:0000256" key="2">
    <source>
        <dbReference type="ARBA" id="ARBA00023274"/>
    </source>
</evidence>
<accession>A0A2H0N8N7</accession>
<reference evidence="3 4" key="1">
    <citation type="submission" date="2017-09" db="EMBL/GenBank/DDBJ databases">
        <title>Depth-based differentiation of microbial function through sediment-hosted aquifers and enrichment of novel symbionts in the deep terrestrial subsurface.</title>
        <authorList>
            <person name="Probst A.J."/>
            <person name="Ladd B."/>
            <person name="Jarett J.K."/>
            <person name="Geller-Mcgrath D.E."/>
            <person name="Sieber C.M."/>
            <person name="Emerson J.B."/>
            <person name="Anantharaman K."/>
            <person name="Thomas B.C."/>
            <person name="Malmstrom R."/>
            <person name="Stieglmeier M."/>
            <person name="Klingl A."/>
            <person name="Woyke T."/>
            <person name="Ryan C.M."/>
            <person name="Banfield J.F."/>
        </authorList>
    </citation>
    <scope>NUCLEOTIDE SEQUENCE [LARGE SCALE GENOMIC DNA]</scope>
    <source>
        <strain evidence="3">CG11_big_fil_rev_8_21_14_0_20_35_14</strain>
    </source>
</reference>
<dbReference type="SUPFAM" id="SSF143800">
    <property type="entry name" value="L28p-like"/>
    <property type="match status" value="1"/>
</dbReference>
<dbReference type="GO" id="GO:0005840">
    <property type="term" value="C:ribosome"/>
    <property type="evidence" value="ECO:0007669"/>
    <property type="project" value="UniProtKB-KW"/>
</dbReference>
<name>A0A2H0N8N7_9BACT</name>
<proteinExistence type="predicted"/>
<sequence length="60" mass="6831">MKQCQICGKGSIMVGNRKKLRGNYNPTNYSRKYPNLQKTTHEGEKVVACTNCIRTANKVR</sequence>
<evidence type="ECO:0008006" key="5">
    <source>
        <dbReference type="Google" id="ProtNLM"/>
    </source>
</evidence>